<dbReference type="RefSeq" id="WP_164484183.1">
    <property type="nucleotide sequence ID" value="NZ_JBHLWF010000014.1"/>
</dbReference>
<protein>
    <submittedName>
        <fullName evidence="2">Peptidase M50B-like protein</fullName>
    </submittedName>
</protein>
<proteinExistence type="predicted"/>
<keyword evidence="1" id="KW-1133">Transmembrane helix</keyword>
<dbReference type="AlphaFoldDB" id="A0A4V2UVY4"/>
<comment type="caution">
    <text evidence="2">The sequence shown here is derived from an EMBL/GenBank/DDBJ whole genome shotgun (WGS) entry which is preliminary data.</text>
</comment>
<keyword evidence="1" id="KW-0472">Membrane</keyword>
<sequence length="237" mass="24593">MTRRNALSALATATGLSLVVLVLPLVFPSLSWIAWPLQVLATLFHELGHGLAAILCGGEFVRLDVYADGSGVASTMSSGSRLSRAIIAAGGPLAPPFAALALFLSARQPASARRALLILAGLLLLCLALWLRTPVGILLALAVVAALALLLARGSPLAIQSGTCFLAIELSLAAFASVDYLFTAEASTAAGRMPSDTGQIAHALFLPHWFWGGLIAALSLAVLWFGLSRFARALRAA</sequence>
<dbReference type="Proteomes" id="UP000294599">
    <property type="component" value="Unassembled WGS sequence"/>
</dbReference>
<feature type="transmembrane region" description="Helical" evidence="1">
    <location>
        <begin position="85"/>
        <end position="103"/>
    </location>
</feature>
<evidence type="ECO:0000313" key="3">
    <source>
        <dbReference type="Proteomes" id="UP000294599"/>
    </source>
</evidence>
<keyword evidence="3" id="KW-1185">Reference proteome</keyword>
<name>A0A4V2UVY4_9GAMM</name>
<organism evidence="2 3">
    <name type="scientific">Pseudofulvimonas gallinarii</name>
    <dbReference type="NCBI Taxonomy" id="634155"/>
    <lineage>
        <taxon>Bacteria</taxon>
        <taxon>Pseudomonadati</taxon>
        <taxon>Pseudomonadota</taxon>
        <taxon>Gammaproteobacteria</taxon>
        <taxon>Lysobacterales</taxon>
        <taxon>Rhodanobacteraceae</taxon>
        <taxon>Pseudofulvimonas</taxon>
    </lineage>
</organism>
<keyword evidence="1" id="KW-0812">Transmembrane</keyword>
<feature type="transmembrane region" description="Helical" evidence="1">
    <location>
        <begin position="203"/>
        <end position="227"/>
    </location>
</feature>
<feature type="transmembrane region" description="Helical" evidence="1">
    <location>
        <begin position="164"/>
        <end position="183"/>
    </location>
</feature>
<dbReference type="InterPro" id="IPR049500">
    <property type="entry name" value="Peptidase_M50B-like"/>
</dbReference>
<accession>A0A4V2UVY4</accession>
<gene>
    <name evidence="2" type="ORF">EDC25_1128</name>
</gene>
<evidence type="ECO:0000256" key="1">
    <source>
        <dbReference type="SAM" id="Phobius"/>
    </source>
</evidence>
<evidence type="ECO:0000313" key="2">
    <source>
        <dbReference type="EMBL" id="TCS97527.1"/>
    </source>
</evidence>
<dbReference type="Pfam" id="PF13398">
    <property type="entry name" value="Peptidase_M50B"/>
    <property type="match status" value="1"/>
</dbReference>
<reference evidence="2 3" key="1">
    <citation type="submission" date="2019-03" db="EMBL/GenBank/DDBJ databases">
        <title>Genomic Encyclopedia of Type Strains, Phase IV (KMG-IV): sequencing the most valuable type-strain genomes for metagenomic binning, comparative biology and taxonomic classification.</title>
        <authorList>
            <person name="Goeker M."/>
        </authorList>
    </citation>
    <scope>NUCLEOTIDE SEQUENCE [LARGE SCALE GENOMIC DNA]</scope>
    <source>
        <strain evidence="2 3">DSM 21944</strain>
    </source>
</reference>
<feature type="transmembrane region" description="Helical" evidence="1">
    <location>
        <begin position="115"/>
        <end position="131"/>
    </location>
</feature>
<dbReference type="EMBL" id="SMAF01000012">
    <property type="protein sequence ID" value="TCS97527.1"/>
    <property type="molecule type" value="Genomic_DNA"/>
</dbReference>
<feature type="transmembrane region" description="Helical" evidence="1">
    <location>
        <begin position="7"/>
        <end position="27"/>
    </location>
</feature>
<feature type="transmembrane region" description="Helical" evidence="1">
    <location>
        <begin position="137"/>
        <end position="152"/>
    </location>
</feature>